<feature type="non-terminal residue" evidence="1">
    <location>
        <position position="88"/>
    </location>
</feature>
<name>X1EBF0_9ZZZZ</name>
<sequence>FINLAPHETDTGINKALQTIGEFAGVDRSYICMLSNIDSEMVSKYTHEWCAEGIKPRMPLHPRIPIDRYPWWTEQIKRGEVYHVPRAT</sequence>
<evidence type="ECO:0000313" key="1">
    <source>
        <dbReference type="EMBL" id="GAH30611.1"/>
    </source>
</evidence>
<feature type="non-terminal residue" evidence="1">
    <location>
        <position position="1"/>
    </location>
</feature>
<dbReference type="AlphaFoldDB" id="X1EBF0"/>
<organism evidence="1">
    <name type="scientific">marine sediment metagenome</name>
    <dbReference type="NCBI Taxonomy" id="412755"/>
    <lineage>
        <taxon>unclassified sequences</taxon>
        <taxon>metagenomes</taxon>
        <taxon>ecological metagenomes</taxon>
    </lineage>
</organism>
<reference evidence="1" key="1">
    <citation type="journal article" date="2014" name="Front. Microbiol.">
        <title>High frequency of phylogenetically diverse reductive dehalogenase-homologous genes in deep subseafloor sedimentary metagenomes.</title>
        <authorList>
            <person name="Kawai M."/>
            <person name="Futagami T."/>
            <person name="Toyoda A."/>
            <person name="Takaki Y."/>
            <person name="Nishi S."/>
            <person name="Hori S."/>
            <person name="Arai W."/>
            <person name="Tsubouchi T."/>
            <person name="Morono Y."/>
            <person name="Uchiyama I."/>
            <person name="Ito T."/>
            <person name="Fujiyama A."/>
            <person name="Inagaki F."/>
            <person name="Takami H."/>
        </authorList>
    </citation>
    <scope>NUCLEOTIDE SEQUENCE</scope>
    <source>
        <strain evidence="1">Expedition CK06-06</strain>
    </source>
</reference>
<accession>X1EBF0</accession>
<dbReference type="EMBL" id="BART01040699">
    <property type="protein sequence ID" value="GAH30611.1"/>
    <property type="molecule type" value="Genomic_DNA"/>
</dbReference>
<protein>
    <submittedName>
        <fullName evidence="1">Uncharacterized protein</fullName>
    </submittedName>
</protein>
<proteinExistence type="predicted"/>
<gene>
    <name evidence="1" type="ORF">S01H4_66053</name>
</gene>
<comment type="caution">
    <text evidence="1">The sequence shown here is derived from an EMBL/GenBank/DDBJ whole genome shotgun (WGS) entry which is preliminary data.</text>
</comment>